<dbReference type="PANTHER" id="PTHR11618">
    <property type="entry name" value="TRANSCRIPTION INITIATION FACTOR IIB-RELATED"/>
    <property type="match status" value="1"/>
</dbReference>
<dbReference type="OrthoDB" id="25790at2759"/>
<dbReference type="GO" id="GO:0016251">
    <property type="term" value="F:RNA polymerase II general transcription initiation factor activity"/>
    <property type="evidence" value="ECO:0007669"/>
    <property type="project" value="TreeGrafter"/>
</dbReference>
<gene>
    <name evidence="17" type="ORF">BJ875DRAFT_378437</name>
</gene>
<dbReference type="InterPro" id="IPR013137">
    <property type="entry name" value="Znf_TFIIB"/>
</dbReference>
<dbReference type="PROSITE" id="PS51134">
    <property type="entry name" value="ZF_TFIIB"/>
    <property type="match status" value="1"/>
</dbReference>
<dbReference type="PRINTS" id="PR00685">
    <property type="entry name" value="TIFACTORIIB"/>
</dbReference>
<evidence type="ECO:0000256" key="2">
    <source>
        <dbReference type="ARBA" id="ARBA00010857"/>
    </source>
</evidence>
<dbReference type="SUPFAM" id="SSF57783">
    <property type="entry name" value="Zinc beta-ribbon"/>
    <property type="match status" value="1"/>
</dbReference>
<dbReference type="InterPro" id="IPR013150">
    <property type="entry name" value="TFIIB_cyclin"/>
</dbReference>
<comment type="similarity">
    <text evidence="2">Belongs to the TFIIB family.</text>
</comment>
<evidence type="ECO:0000313" key="17">
    <source>
        <dbReference type="EMBL" id="KAG9233525.1"/>
    </source>
</evidence>
<keyword evidence="9" id="KW-0804">Transcription</keyword>
<evidence type="ECO:0000313" key="18">
    <source>
        <dbReference type="Proteomes" id="UP000824998"/>
    </source>
</evidence>
<keyword evidence="10" id="KW-0539">Nucleus</keyword>
<dbReference type="SMART" id="SM00385">
    <property type="entry name" value="CYCLIN"/>
    <property type="match status" value="2"/>
</dbReference>
<dbReference type="InterPro" id="IPR036915">
    <property type="entry name" value="Cyclin-like_sf"/>
</dbReference>
<dbReference type="AlphaFoldDB" id="A0A9P7YI61"/>
<dbReference type="Proteomes" id="UP000824998">
    <property type="component" value="Unassembled WGS sequence"/>
</dbReference>
<evidence type="ECO:0000256" key="4">
    <source>
        <dbReference type="ARBA" id="ARBA00022723"/>
    </source>
</evidence>
<dbReference type="FunFam" id="1.10.472.10:FF:000008">
    <property type="entry name" value="Transcription initiation factor IIB"/>
    <property type="match status" value="1"/>
</dbReference>
<dbReference type="GO" id="GO:0051123">
    <property type="term" value="P:RNA polymerase II preinitiation complex assembly"/>
    <property type="evidence" value="ECO:0007669"/>
    <property type="project" value="UniProtKB-ARBA"/>
</dbReference>
<dbReference type="InterPro" id="IPR000812">
    <property type="entry name" value="TFIIB"/>
</dbReference>
<feature type="domain" description="TFIIB-type" evidence="16">
    <location>
        <begin position="19"/>
        <end position="52"/>
    </location>
</feature>
<dbReference type="EMBL" id="MU251497">
    <property type="protein sequence ID" value="KAG9233525.1"/>
    <property type="molecule type" value="Genomic_DNA"/>
</dbReference>
<evidence type="ECO:0000256" key="12">
    <source>
        <dbReference type="ARBA" id="ARBA00056616"/>
    </source>
</evidence>
<dbReference type="Pfam" id="PF00382">
    <property type="entry name" value="TFIIB"/>
    <property type="match status" value="2"/>
</dbReference>
<dbReference type="GO" id="GO:0008270">
    <property type="term" value="F:zinc ion binding"/>
    <property type="evidence" value="ECO:0007669"/>
    <property type="project" value="UniProtKB-KW"/>
</dbReference>
<dbReference type="FunFam" id="2.20.25.10:FF:000036">
    <property type="entry name" value="Transcription initiation factor IIB"/>
    <property type="match status" value="1"/>
</dbReference>
<keyword evidence="18" id="KW-1185">Reference proteome</keyword>
<evidence type="ECO:0000259" key="16">
    <source>
        <dbReference type="PROSITE" id="PS51134"/>
    </source>
</evidence>
<organism evidence="17 18">
    <name type="scientific">Amylocarpus encephaloides</name>
    <dbReference type="NCBI Taxonomy" id="45428"/>
    <lineage>
        <taxon>Eukaryota</taxon>
        <taxon>Fungi</taxon>
        <taxon>Dikarya</taxon>
        <taxon>Ascomycota</taxon>
        <taxon>Pezizomycotina</taxon>
        <taxon>Leotiomycetes</taxon>
        <taxon>Helotiales</taxon>
        <taxon>Helotiales incertae sedis</taxon>
        <taxon>Amylocarpus</taxon>
    </lineage>
</organism>
<comment type="subunit">
    <text evidence="13">Associates with TFIID-IIA (DA complex) to form TFIID-IIA-IIB (DAB-complex) which is then recognized by polymerase II.</text>
</comment>
<proteinExistence type="inferred from homology"/>
<dbReference type="SUPFAM" id="SSF47954">
    <property type="entry name" value="Cyclin-like"/>
    <property type="match status" value="2"/>
</dbReference>
<evidence type="ECO:0000256" key="1">
    <source>
        <dbReference type="ARBA" id="ARBA00004123"/>
    </source>
</evidence>
<keyword evidence="5" id="KW-0677">Repeat</keyword>
<accession>A0A9P7YI61</accession>
<dbReference type="InterPro" id="IPR013763">
    <property type="entry name" value="Cyclin-like_dom"/>
</dbReference>
<dbReference type="GO" id="GO:0097550">
    <property type="term" value="C:transcription preinitiation complex"/>
    <property type="evidence" value="ECO:0007669"/>
    <property type="project" value="TreeGrafter"/>
</dbReference>
<comment type="subcellular location">
    <subcellularLocation>
        <location evidence="1">Nucleus</location>
    </subcellularLocation>
</comment>
<dbReference type="Gene3D" id="1.10.472.10">
    <property type="entry name" value="Cyclin-like"/>
    <property type="match status" value="1"/>
</dbReference>
<evidence type="ECO:0000256" key="15">
    <source>
        <dbReference type="SAM" id="MobiDB-lite"/>
    </source>
</evidence>
<keyword evidence="6 14" id="KW-0863">Zinc-finger</keyword>
<keyword evidence="8" id="KW-0805">Transcription regulation</keyword>
<dbReference type="PANTHER" id="PTHR11618:SF13">
    <property type="entry name" value="TRANSCRIPTION INITIATION FACTOR IIB"/>
    <property type="match status" value="1"/>
</dbReference>
<evidence type="ECO:0000256" key="14">
    <source>
        <dbReference type="PROSITE-ProRule" id="PRU00469"/>
    </source>
</evidence>
<dbReference type="Gene3D" id="1.10.472.170">
    <property type="match status" value="1"/>
</dbReference>
<evidence type="ECO:0000256" key="10">
    <source>
        <dbReference type="ARBA" id="ARBA00023242"/>
    </source>
</evidence>
<keyword evidence="4" id="KW-0479">Metal-binding</keyword>
<evidence type="ECO:0000256" key="11">
    <source>
        <dbReference type="ARBA" id="ARBA00031706"/>
    </source>
</evidence>
<dbReference type="PROSITE" id="PS00782">
    <property type="entry name" value="TFIIB"/>
    <property type="match status" value="2"/>
</dbReference>
<comment type="caution">
    <text evidence="17">The sequence shown here is derived from an EMBL/GenBank/DDBJ whole genome shotgun (WGS) entry which is preliminary data.</text>
</comment>
<dbReference type="CDD" id="cd20551">
    <property type="entry name" value="CYCLIN_TFIIB_rpt1"/>
    <property type="match status" value="1"/>
</dbReference>
<dbReference type="GO" id="GO:0005634">
    <property type="term" value="C:nucleus"/>
    <property type="evidence" value="ECO:0007669"/>
    <property type="project" value="UniProtKB-SubCell"/>
</dbReference>
<evidence type="ECO:0000256" key="8">
    <source>
        <dbReference type="ARBA" id="ARBA00023015"/>
    </source>
</evidence>
<protein>
    <recommendedName>
        <fullName evidence="3">Transcription initiation factor IIB</fullName>
    </recommendedName>
    <alternativeName>
        <fullName evidence="11">General transcription factor TFIIB</fullName>
    </alternativeName>
</protein>
<evidence type="ECO:0000256" key="5">
    <source>
        <dbReference type="ARBA" id="ARBA00022737"/>
    </source>
</evidence>
<keyword evidence="7" id="KW-0862">Zinc</keyword>
<dbReference type="Pfam" id="PF08271">
    <property type="entry name" value="Zn_Ribbon_TF"/>
    <property type="match status" value="1"/>
</dbReference>
<evidence type="ECO:0000256" key="7">
    <source>
        <dbReference type="ARBA" id="ARBA00022833"/>
    </source>
</evidence>
<dbReference type="GO" id="GO:0017025">
    <property type="term" value="F:TBP-class protein binding"/>
    <property type="evidence" value="ECO:0007669"/>
    <property type="project" value="InterPro"/>
</dbReference>
<comment type="function">
    <text evidence="12">General factor that plays a major role in the activation of eukaryotic genes transcribed by RNA polymerase II.</text>
</comment>
<name>A0A9P7YI61_9HELO</name>
<evidence type="ECO:0000256" key="13">
    <source>
        <dbReference type="ARBA" id="ARBA00066213"/>
    </source>
</evidence>
<evidence type="ECO:0000256" key="6">
    <source>
        <dbReference type="ARBA" id="ARBA00022771"/>
    </source>
</evidence>
<dbReference type="FunFam" id="1.10.472.170:FF:000001">
    <property type="entry name" value="Transcription initiation factor IIB"/>
    <property type="match status" value="1"/>
</dbReference>
<evidence type="ECO:0000256" key="9">
    <source>
        <dbReference type="ARBA" id="ARBA00023163"/>
    </source>
</evidence>
<reference evidence="17" key="1">
    <citation type="journal article" date="2021" name="IMA Fungus">
        <title>Genomic characterization of three marine fungi, including Emericellopsis atlantica sp. nov. with signatures of a generalist lifestyle and marine biomass degradation.</title>
        <authorList>
            <person name="Hagestad O.C."/>
            <person name="Hou L."/>
            <person name="Andersen J.H."/>
            <person name="Hansen E.H."/>
            <person name="Altermark B."/>
            <person name="Li C."/>
            <person name="Kuhnert E."/>
            <person name="Cox R.J."/>
            <person name="Crous P.W."/>
            <person name="Spatafora J.W."/>
            <person name="Lail K."/>
            <person name="Amirebrahimi M."/>
            <person name="Lipzen A."/>
            <person name="Pangilinan J."/>
            <person name="Andreopoulos W."/>
            <person name="Hayes R.D."/>
            <person name="Ng V."/>
            <person name="Grigoriev I.V."/>
            <person name="Jackson S.A."/>
            <person name="Sutton T.D.S."/>
            <person name="Dobson A.D.W."/>
            <person name="Rama T."/>
        </authorList>
    </citation>
    <scope>NUCLEOTIDE SEQUENCE</scope>
    <source>
        <strain evidence="17">TRa018bII</strain>
    </source>
</reference>
<evidence type="ECO:0000256" key="3">
    <source>
        <dbReference type="ARBA" id="ARBA00013932"/>
    </source>
</evidence>
<sequence>MGDANGAGPKGEWSENLNMTMICKDCNEYPPNLIEEFSSGDMVCASCGLVLSEHIIDSRSEWRTFSNDDQGNDDPSRVGDGPNLLLNGSQLTTNIAFNEGKSKELQRAHKQAGGVDKSTKTLNDAYRIIGAHCDAVNIPKIVADAAKFHFKRVEDAKALKGKSQDAIIAGVIFIACRQCNVPRTFREIYALTNVSKKDIGRIFKALEKFFQEEDRKKNGGGKIFIVTTMQPTDYQGTSSTNAEDLCLRFCSQLGLKNQQFVKVSQGLASEVGKIVVELAGRSPLSIAAACIYMASFLLGRPKTPKEIASVAGVSDGTIRTSYKYLYNQRDKLIKPEWIAEGKGKLDNLPVA</sequence>
<feature type="region of interest" description="Disordered" evidence="15">
    <location>
        <begin position="64"/>
        <end position="83"/>
    </location>
</feature>
<dbReference type="InterPro" id="IPR023486">
    <property type="entry name" value="TFIIB_CS"/>
</dbReference>